<protein>
    <submittedName>
        <fullName evidence="3">Uncharacterized protein</fullName>
    </submittedName>
</protein>
<accession>A0A3E0TSY5</accession>
<feature type="compositionally biased region" description="Polar residues" evidence="1">
    <location>
        <begin position="1"/>
        <end position="25"/>
    </location>
</feature>
<feature type="transmembrane region" description="Helical" evidence="2">
    <location>
        <begin position="81"/>
        <end position="101"/>
    </location>
</feature>
<reference evidence="3 4" key="1">
    <citation type="submission" date="2018-08" db="EMBL/GenBank/DDBJ databases">
        <title>Thalassotalea euphylliae genome.</title>
        <authorList>
            <person name="Summers S."/>
            <person name="Rice S.A."/>
            <person name="Freckelton M.L."/>
            <person name="Nedved B.T."/>
            <person name="Hadfield M.G."/>
        </authorList>
    </citation>
    <scope>NUCLEOTIDE SEQUENCE [LARGE SCALE GENOMIC DNA]</scope>
    <source>
        <strain evidence="3 4">H1</strain>
    </source>
</reference>
<feature type="transmembrane region" description="Helical" evidence="2">
    <location>
        <begin position="107"/>
        <end position="128"/>
    </location>
</feature>
<gene>
    <name evidence="3" type="ORF">DXX93_15250</name>
</gene>
<name>A0A3E0TSY5_9GAMM</name>
<proteinExistence type="predicted"/>
<keyword evidence="2" id="KW-0812">Transmembrane</keyword>
<evidence type="ECO:0000313" key="4">
    <source>
        <dbReference type="Proteomes" id="UP000256478"/>
    </source>
</evidence>
<comment type="caution">
    <text evidence="3">The sequence shown here is derived from an EMBL/GenBank/DDBJ whole genome shotgun (WGS) entry which is preliminary data.</text>
</comment>
<dbReference type="OrthoDB" id="6297688at2"/>
<sequence length="318" mass="36457">MDKTNLNQNSEKQPSNPLNTEQLTTDLRPPKKPAEKAFGKYFRKVEVDYNNFLGYRATTLNIDGRYVSMMMMGSFKDMHHWANGAMAMTLVFAIFVPQLIWGLSHGVWTIFTPAYDVFVQVLLTLYALREFKKSKKKQAQAVVCDRKTGNVHFPAFGKNPELVIPFDQVELYVGSVGYSRGSGMAAKCVVPKMYPKAAKWDFQYAVLVADNYDQACRYWTLLTEFMDKNKPIPYGFLNAVQFNIDDDSSAIWEGTDIKTRYPLDPEIKDNYRYVYHSDFEGTVDYPIEEVAEVVAPFSDDPELLAKNVERAHRLNLIL</sequence>
<keyword evidence="2" id="KW-1133">Transmembrane helix</keyword>
<evidence type="ECO:0000256" key="1">
    <source>
        <dbReference type="SAM" id="MobiDB-lite"/>
    </source>
</evidence>
<dbReference type="EMBL" id="QUOU01000001">
    <property type="protein sequence ID" value="REL27781.1"/>
    <property type="molecule type" value="Genomic_DNA"/>
</dbReference>
<evidence type="ECO:0000313" key="3">
    <source>
        <dbReference type="EMBL" id="REL27781.1"/>
    </source>
</evidence>
<keyword evidence="2" id="KW-0472">Membrane</keyword>
<organism evidence="3 4">
    <name type="scientific">Thalassotalea euphylliae</name>
    <dbReference type="NCBI Taxonomy" id="1655234"/>
    <lineage>
        <taxon>Bacteria</taxon>
        <taxon>Pseudomonadati</taxon>
        <taxon>Pseudomonadota</taxon>
        <taxon>Gammaproteobacteria</taxon>
        <taxon>Alteromonadales</taxon>
        <taxon>Colwelliaceae</taxon>
        <taxon>Thalassotalea</taxon>
    </lineage>
</organism>
<dbReference type="Proteomes" id="UP000256478">
    <property type="component" value="Unassembled WGS sequence"/>
</dbReference>
<dbReference type="RefSeq" id="WP_116008848.1">
    <property type="nucleotide sequence ID" value="NZ_QUOU01000001.1"/>
</dbReference>
<dbReference type="AlphaFoldDB" id="A0A3E0TSY5"/>
<feature type="region of interest" description="Disordered" evidence="1">
    <location>
        <begin position="1"/>
        <end position="32"/>
    </location>
</feature>
<evidence type="ECO:0000256" key="2">
    <source>
        <dbReference type="SAM" id="Phobius"/>
    </source>
</evidence>